<sequence>MIFTSKQRRNGKVSKYATEHIIEGINSVKQKLRTNYPPADAQRIRDIAIDASNGSIPPNEHLRTMRVVLAVYEYMEAVNNRMENEIQNVKTEFSNKNIQSIVRDEKGMPQDEHGKVVDLGALWQEHMQKLLARFERKGVDCLNNRIKNALPLYKNELQRLQKYVARFKTEGVETNLARKSELQDARSKKGNEYNKRLGHLLRDLRMAKKDHKEKNDKLDSLLRQVVVLHKGDKQKMKDKRKSWSTSKRRMQARLLTVIYIR</sequence>
<evidence type="ECO:0000313" key="2">
    <source>
        <dbReference type="EMBL" id="KAF1978968.1"/>
    </source>
</evidence>
<gene>
    <name evidence="2" type="ORF">BU23DRAFT_563834</name>
</gene>
<dbReference type="Proteomes" id="UP000800036">
    <property type="component" value="Unassembled WGS sequence"/>
</dbReference>
<evidence type="ECO:0000256" key="1">
    <source>
        <dbReference type="SAM" id="Coils"/>
    </source>
</evidence>
<accession>A0A6A5VQB2</accession>
<evidence type="ECO:0000313" key="3">
    <source>
        <dbReference type="Proteomes" id="UP000800036"/>
    </source>
</evidence>
<keyword evidence="1" id="KW-0175">Coiled coil</keyword>
<dbReference type="AlphaFoldDB" id="A0A6A5VQB2"/>
<dbReference type="EMBL" id="ML976659">
    <property type="protein sequence ID" value="KAF1978968.1"/>
    <property type="molecule type" value="Genomic_DNA"/>
</dbReference>
<keyword evidence="3" id="KW-1185">Reference proteome</keyword>
<protein>
    <submittedName>
        <fullName evidence="2">Uncharacterized protein</fullName>
    </submittedName>
</protein>
<proteinExistence type="predicted"/>
<organism evidence="2 3">
    <name type="scientific">Bimuria novae-zelandiae CBS 107.79</name>
    <dbReference type="NCBI Taxonomy" id="1447943"/>
    <lineage>
        <taxon>Eukaryota</taxon>
        <taxon>Fungi</taxon>
        <taxon>Dikarya</taxon>
        <taxon>Ascomycota</taxon>
        <taxon>Pezizomycotina</taxon>
        <taxon>Dothideomycetes</taxon>
        <taxon>Pleosporomycetidae</taxon>
        <taxon>Pleosporales</taxon>
        <taxon>Massarineae</taxon>
        <taxon>Didymosphaeriaceae</taxon>
        <taxon>Bimuria</taxon>
    </lineage>
</organism>
<reference evidence="2" key="1">
    <citation type="journal article" date="2020" name="Stud. Mycol.">
        <title>101 Dothideomycetes genomes: a test case for predicting lifestyles and emergence of pathogens.</title>
        <authorList>
            <person name="Haridas S."/>
            <person name="Albert R."/>
            <person name="Binder M."/>
            <person name="Bloem J."/>
            <person name="Labutti K."/>
            <person name="Salamov A."/>
            <person name="Andreopoulos B."/>
            <person name="Baker S."/>
            <person name="Barry K."/>
            <person name="Bills G."/>
            <person name="Bluhm B."/>
            <person name="Cannon C."/>
            <person name="Castanera R."/>
            <person name="Culley D."/>
            <person name="Daum C."/>
            <person name="Ezra D."/>
            <person name="Gonzalez J."/>
            <person name="Henrissat B."/>
            <person name="Kuo A."/>
            <person name="Liang C."/>
            <person name="Lipzen A."/>
            <person name="Lutzoni F."/>
            <person name="Magnuson J."/>
            <person name="Mondo S."/>
            <person name="Nolan M."/>
            <person name="Ohm R."/>
            <person name="Pangilinan J."/>
            <person name="Park H.-J."/>
            <person name="Ramirez L."/>
            <person name="Alfaro M."/>
            <person name="Sun H."/>
            <person name="Tritt A."/>
            <person name="Yoshinaga Y."/>
            <person name="Zwiers L.-H."/>
            <person name="Turgeon B."/>
            <person name="Goodwin S."/>
            <person name="Spatafora J."/>
            <person name="Crous P."/>
            <person name="Grigoriev I."/>
        </authorList>
    </citation>
    <scope>NUCLEOTIDE SEQUENCE</scope>
    <source>
        <strain evidence="2">CBS 107.79</strain>
    </source>
</reference>
<feature type="coiled-coil region" evidence="1">
    <location>
        <begin position="72"/>
        <end position="99"/>
    </location>
</feature>
<name>A0A6A5VQB2_9PLEO</name>